<dbReference type="SUPFAM" id="SSF48452">
    <property type="entry name" value="TPR-like"/>
    <property type="match status" value="1"/>
</dbReference>
<keyword evidence="5 9" id="KW-0812">Transmembrane</keyword>
<dbReference type="Gene3D" id="1.25.40.10">
    <property type="entry name" value="Tetratricopeptide repeat domain"/>
    <property type="match status" value="1"/>
</dbReference>
<feature type="transmembrane region" description="Helical" evidence="9">
    <location>
        <begin position="82"/>
        <end position="110"/>
    </location>
</feature>
<keyword evidence="2" id="KW-1003">Cell membrane</keyword>
<dbReference type="GO" id="GO:0005886">
    <property type="term" value="C:plasma membrane"/>
    <property type="evidence" value="ECO:0007669"/>
    <property type="project" value="UniProtKB-SubCell"/>
</dbReference>
<evidence type="ECO:0000256" key="8">
    <source>
        <dbReference type="PROSITE-ProRule" id="PRU00339"/>
    </source>
</evidence>
<comment type="subcellular location">
    <subcellularLocation>
        <location evidence="1">Cell membrane</location>
        <topology evidence="1">Multi-pass membrane protein</topology>
    </subcellularLocation>
</comment>
<evidence type="ECO:0000256" key="3">
    <source>
        <dbReference type="ARBA" id="ARBA00022676"/>
    </source>
</evidence>
<keyword evidence="4" id="KW-0808">Transferase</keyword>
<dbReference type="SMART" id="SM00028">
    <property type="entry name" value="TPR"/>
    <property type="match status" value="3"/>
</dbReference>
<feature type="transmembrane region" description="Helical" evidence="9">
    <location>
        <begin position="356"/>
        <end position="380"/>
    </location>
</feature>
<organism evidence="11 12">
    <name type="scientific">Candidatus Auribacter fodinae</name>
    <dbReference type="NCBI Taxonomy" id="2093366"/>
    <lineage>
        <taxon>Bacteria</taxon>
        <taxon>Pseudomonadati</taxon>
        <taxon>Candidatus Auribacterota</taxon>
        <taxon>Candidatus Auribacteria</taxon>
        <taxon>Candidatus Auribacterales</taxon>
        <taxon>Candidatus Auribacteraceae</taxon>
        <taxon>Candidatus Auribacter</taxon>
    </lineage>
</organism>
<feature type="domain" description="Glycosyltransferase RgtA/B/C/D-like" evidence="10">
    <location>
        <begin position="72"/>
        <end position="212"/>
    </location>
</feature>
<feature type="transmembrane region" description="Helical" evidence="9">
    <location>
        <begin position="210"/>
        <end position="229"/>
    </location>
</feature>
<gene>
    <name evidence="11" type="ORF">C4541_07475</name>
</gene>
<evidence type="ECO:0000256" key="2">
    <source>
        <dbReference type="ARBA" id="ARBA00022475"/>
    </source>
</evidence>
<dbReference type="PROSITE" id="PS50005">
    <property type="entry name" value="TPR"/>
    <property type="match status" value="1"/>
</dbReference>
<evidence type="ECO:0000313" key="11">
    <source>
        <dbReference type="EMBL" id="RJP58716.1"/>
    </source>
</evidence>
<keyword evidence="3" id="KW-0328">Glycosyltransferase</keyword>
<keyword evidence="6 9" id="KW-1133">Transmembrane helix</keyword>
<dbReference type="Pfam" id="PF13231">
    <property type="entry name" value="PMT_2"/>
    <property type="match status" value="1"/>
</dbReference>
<evidence type="ECO:0000256" key="5">
    <source>
        <dbReference type="ARBA" id="ARBA00022692"/>
    </source>
</evidence>
<feature type="transmembrane region" description="Helical" evidence="9">
    <location>
        <begin position="17"/>
        <end position="37"/>
    </location>
</feature>
<name>A0A3A4R2Q0_9BACT</name>
<reference evidence="11 12" key="1">
    <citation type="journal article" date="2017" name="ISME J.">
        <title>Energy and carbon metabolisms in a deep terrestrial subsurface fluid microbial community.</title>
        <authorList>
            <person name="Momper L."/>
            <person name="Jungbluth S.P."/>
            <person name="Lee M.D."/>
            <person name="Amend J.P."/>
        </authorList>
    </citation>
    <scope>NUCLEOTIDE SEQUENCE [LARGE SCALE GENOMIC DNA]</scope>
    <source>
        <strain evidence="11">SURF_26</strain>
    </source>
</reference>
<proteinExistence type="predicted"/>
<dbReference type="GO" id="GO:0009103">
    <property type="term" value="P:lipopolysaccharide biosynthetic process"/>
    <property type="evidence" value="ECO:0007669"/>
    <property type="project" value="UniProtKB-ARBA"/>
</dbReference>
<accession>A0A3A4R2Q0</accession>
<dbReference type="EMBL" id="QZJZ01000062">
    <property type="protein sequence ID" value="RJP58716.1"/>
    <property type="molecule type" value="Genomic_DNA"/>
</dbReference>
<dbReference type="Pfam" id="PF14559">
    <property type="entry name" value="TPR_19"/>
    <property type="match status" value="2"/>
</dbReference>
<keyword evidence="7 9" id="KW-0472">Membrane</keyword>
<keyword evidence="8" id="KW-0802">TPR repeat</keyword>
<evidence type="ECO:0000256" key="4">
    <source>
        <dbReference type="ARBA" id="ARBA00022679"/>
    </source>
</evidence>
<dbReference type="PANTHER" id="PTHR33908:SF11">
    <property type="entry name" value="MEMBRANE PROTEIN"/>
    <property type="match status" value="1"/>
</dbReference>
<evidence type="ECO:0000256" key="6">
    <source>
        <dbReference type="ARBA" id="ARBA00022989"/>
    </source>
</evidence>
<evidence type="ECO:0000259" key="10">
    <source>
        <dbReference type="Pfam" id="PF13231"/>
    </source>
</evidence>
<comment type="caution">
    <text evidence="11">The sequence shown here is derived from an EMBL/GenBank/DDBJ whole genome shotgun (WGS) entry which is preliminary data.</text>
</comment>
<dbReference type="InterPro" id="IPR050297">
    <property type="entry name" value="LipidA_mod_glycosyltrf_83"/>
</dbReference>
<feature type="transmembrane region" description="Helical" evidence="9">
    <location>
        <begin position="122"/>
        <end position="140"/>
    </location>
</feature>
<dbReference type="Proteomes" id="UP000266426">
    <property type="component" value="Unassembled WGS sequence"/>
</dbReference>
<evidence type="ECO:0000256" key="1">
    <source>
        <dbReference type="ARBA" id="ARBA00004651"/>
    </source>
</evidence>
<feature type="transmembrane region" description="Helical" evidence="9">
    <location>
        <begin position="146"/>
        <end position="163"/>
    </location>
</feature>
<dbReference type="InterPro" id="IPR038731">
    <property type="entry name" value="RgtA/B/C-like"/>
</dbReference>
<feature type="transmembrane region" description="Helical" evidence="9">
    <location>
        <begin position="416"/>
        <end position="434"/>
    </location>
</feature>
<sequence>MNTTSSFSLFKSFIKKYGLVITLCLPFLLRIVYYLTIRSNPYFANPLLLGAANHQFALDILNGSYQPYTIFRPPYYSIVLSWLYYIFGTSIRSVQILQWLTGALNGLLIYTIGNKLLDRKTAIMAVLIYSFYIPAVFFEGELTEQAFSSFFVLGALSLFSLALKTEQPRKRILFCIIASGIYGIAFILRPDLVLGIPLLMGALILSRKKLFTALLATIPVWICIGWIASHPGLFIPIEKNHVSVNAAINFYLGNNDKADGWNPVFYDYPYVLADHPEARRYHVTEITITGVLNALKEMNTKNLDEVSRFWKRKAVSFIVHNKLQFSRLVIKKCLLFFNGGYITNQKDIYVLRNESILLYFLFFNKIICFPLGLILAFAFLGFFSLRKSSRDILVLTVIPTANLLVSLIFFHSCRFQYAAIPFFILLGASGWYYLSDAVHKRKWRVVLFTIPLLFLANNNFFGTHTPRFHQEYFNIGTMYLNNHDYKNALHYFELSLKHDPDYMPAIINMLEYYTVTNKPYDGIAFFSKHLETHRNWATGYAITKLYHFTGNNAQAQAMCRQLMKMYPDHPENYLLLFSILNAQGQYEQAQSILKEGIAKYPDATTLKINLASLYFIHNKMDSAVEVLYGILKSTQHYPDAYALLVNALVALNRNAEARPVLENGLTAHPDDDTLLVTGIMFYTTSGKTQTAISLLENFMQKDHANPALLRQCAVYCDLLGKKNYGKALTEKADLLEQTERQHQK</sequence>
<dbReference type="InterPro" id="IPR019734">
    <property type="entry name" value="TPR_rpt"/>
</dbReference>
<dbReference type="GO" id="GO:0016763">
    <property type="term" value="F:pentosyltransferase activity"/>
    <property type="evidence" value="ECO:0007669"/>
    <property type="project" value="TreeGrafter"/>
</dbReference>
<dbReference type="InterPro" id="IPR011990">
    <property type="entry name" value="TPR-like_helical_dom_sf"/>
</dbReference>
<evidence type="ECO:0000313" key="12">
    <source>
        <dbReference type="Proteomes" id="UP000266426"/>
    </source>
</evidence>
<dbReference type="PANTHER" id="PTHR33908">
    <property type="entry name" value="MANNOSYLTRANSFERASE YKCB-RELATED"/>
    <property type="match status" value="1"/>
</dbReference>
<protein>
    <recommendedName>
        <fullName evidence="10">Glycosyltransferase RgtA/B/C/D-like domain-containing protein</fullName>
    </recommendedName>
</protein>
<dbReference type="AlphaFoldDB" id="A0A3A4R2Q0"/>
<feature type="repeat" description="TPR" evidence="8">
    <location>
        <begin position="469"/>
        <end position="502"/>
    </location>
</feature>
<evidence type="ECO:0000256" key="9">
    <source>
        <dbReference type="SAM" id="Phobius"/>
    </source>
</evidence>
<dbReference type="Pfam" id="PF13181">
    <property type="entry name" value="TPR_8"/>
    <property type="match status" value="1"/>
</dbReference>
<evidence type="ECO:0000256" key="7">
    <source>
        <dbReference type="ARBA" id="ARBA00023136"/>
    </source>
</evidence>
<feature type="transmembrane region" description="Helical" evidence="9">
    <location>
        <begin position="392"/>
        <end position="410"/>
    </location>
</feature>
<feature type="transmembrane region" description="Helical" evidence="9">
    <location>
        <begin position="172"/>
        <end position="190"/>
    </location>
</feature>